<name>A0AAD4H2X8_9FUNG</name>
<sequence length="155" mass="15814">MAISQSCVACESAFASPSCQTILTSISQSSSASLSNSTLASCQCSNTFLSSYSSCVKCFTETNQVSLVFGSTQAPAQSSLEAYCKALPSGAIHVVDVSGTATKTITKTTTVTGSPTATPTRPSSAVALNWNSGGQSGLMLYGGLMVTSLAFFTML</sequence>
<proteinExistence type="predicted"/>
<dbReference type="EMBL" id="JAAAIL010002215">
    <property type="protein sequence ID" value="KAG0259213.1"/>
    <property type="molecule type" value="Genomic_DNA"/>
</dbReference>
<evidence type="ECO:0000313" key="2">
    <source>
        <dbReference type="Proteomes" id="UP001194580"/>
    </source>
</evidence>
<evidence type="ECO:0000313" key="1">
    <source>
        <dbReference type="EMBL" id="KAG0259213.1"/>
    </source>
</evidence>
<organism evidence="1 2">
    <name type="scientific">Linnemannia exigua</name>
    <dbReference type="NCBI Taxonomy" id="604196"/>
    <lineage>
        <taxon>Eukaryota</taxon>
        <taxon>Fungi</taxon>
        <taxon>Fungi incertae sedis</taxon>
        <taxon>Mucoromycota</taxon>
        <taxon>Mortierellomycotina</taxon>
        <taxon>Mortierellomycetes</taxon>
        <taxon>Mortierellales</taxon>
        <taxon>Mortierellaceae</taxon>
        <taxon>Linnemannia</taxon>
    </lineage>
</organism>
<dbReference type="AlphaFoldDB" id="A0AAD4H2X8"/>
<keyword evidence="2" id="KW-1185">Reference proteome</keyword>
<gene>
    <name evidence="1" type="ORF">BGZ95_004742</name>
</gene>
<accession>A0AAD4H2X8</accession>
<comment type="caution">
    <text evidence="1">The sequence shown here is derived from an EMBL/GenBank/DDBJ whole genome shotgun (WGS) entry which is preliminary data.</text>
</comment>
<protein>
    <submittedName>
        <fullName evidence="1">Uncharacterized protein</fullName>
    </submittedName>
</protein>
<reference evidence="1" key="1">
    <citation type="journal article" date="2020" name="Fungal Divers.">
        <title>Resolving the Mortierellaceae phylogeny through synthesis of multi-gene phylogenetics and phylogenomics.</title>
        <authorList>
            <person name="Vandepol N."/>
            <person name="Liber J."/>
            <person name="Desiro A."/>
            <person name="Na H."/>
            <person name="Kennedy M."/>
            <person name="Barry K."/>
            <person name="Grigoriev I.V."/>
            <person name="Miller A.N."/>
            <person name="O'Donnell K."/>
            <person name="Stajich J.E."/>
            <person name="Bonito G."/>
        </authorList>
    </citation>
    <scope>NUCLEOTIDE SEQUENCE</scope>
    <source>
        <strain evidence="1">NRRL 28262</strain>
    </source>
</reference>
<dbReference type="Proteomes" id="UP001194580">
    <property type="component" value="Unassembled WGS sequence"/>
</dbReference>